<evidence type="ECO:0000256" key="2">
    <source>
        <dbReference type="ARBA" id="ARBA00010488"/>
    </source>
</evidence>
<dbReference type="EMBL" id="JBHLTC010000035">
    <property type="protein sequence ID" value="MFC0627659.1"/>
    <property type="molecule type" value="Genomic_DNA"/>
</dbReference>
<accession>A0ABV6QSN7</accession>
<evidence type="ECO:0000259" key="7">
    <source>
        <dbReference type="Pfam" id="PF00535"/>
    </source>
</evidence>
<keyword evidence="5" id="KW-0777">Teichoic acid biosynthesis</keyword>
<dbReference type="SUPFAM" id="SSF53448">
    <property type="entry name" value="Nucleotide-diphospho-sugar transferases"/>
    <property type="match status" value="1"/>
</dbReference>
<dbReference type="SUPFAM" id="SSF53756">
    <property type="entry name" value="UDP-Glycosyltransferase/glycogen phosphorylase"/>
    <property type="match status" value="1"/>
</dbReference>
<dbReference type="Gene3D" id="3.40.50.12580">
    <property type="match status" value="1"/>
</dbReference>
<comment type="subcellular location">
    <subcellularLocation>
        <location evidence="1">Cell membrane</location>
        <topology evidence="1">Peripheral membrane protein</topology>
    </subcellularLocation>
</comment>
<sequence>MVASTDSGAVADGAPRFSIVVPCYAQRAWLRPCLDSILGQSFGDFEVVAVNDASPDFTADLLSEYAAADPRVQVVTLPENAGTGRARNAGLARCRGEYVLFLDCDDTMQPGSLEAISARIATTDQPDILLFDYERVFWNGNVVRSVQHEAFAREGNGVFTAVERPVFLTFLEVVWNKAYRRQFLHGHGFSFTPGLYQDAPWTYATMLTAERIATLDQVVVHYRQHRLPGGVEASRNRKHFDIFDQYDRVFSFILDPELSHWHRFVFDRSLDHMLTVLRRPDRLHPDDKAEFFHTAAAFAQRWKPEGYRPDLTRRGFKRWLVVTDDYATYTATRTGTRVRETTRRVRTRGLPTVRQTAANLLSRRSGDIDPNLAVYNSYWCKQFACNPRAIYERAADLAPHIRGVWVVHPDFVSVIPEGVEYVLENSPAYHQLMNRAKYFIANVNFPGDLVKRDGQIHVQTQHGTPLKTMGTDLRHYPVAAKDLDLDELMRRVDRWDFNLSSNRYSSDIWNRTYPSRFENLETGFPRNDRLMNADLDTVREIRASFGFDDSHLVVLYAPTFRDGHDAVRTKDGVVDLGGDGIHLDLDALAASIGDHGRILVRTHYSLSKGAEDIHSDRIVDVSAHPRVEDLQLAADVLISDYSSISFDYANLDRPIVLLVDDKGQYDAARGTYFDITEFPPGLVARSPQEVAAALTTGAFADAEASKRRQLFRERFCEFDDGRAAERVIRRVYLGETDLPPITPLAERRPAPSPYWSSR</sequence>
<evidence type="ECO:0000313" key="8">
    <source>
        <dbReference type="EMBL" id="MFC0627659.1"/>
    </source>
</evidence>
<dbReference type="InterPro" id="IPR043148">
    <property type="entry name" value="TagF_C"/>
</dbReference>
<dbReference type="Gene3D" id="3.40.50.11820">
    <property type="match status" value="1"/>
</dbReference>
<reference evidence="8 9" key="1">
    <citation type="submission" date="2024-09" db="EMBL/GenBank/DDBJ databases">
        <authorList>
            <person name="Sun Q."/>
            <person name="Mori K."/>
        </authorList>
    </citation>
    <scope>NUCLEOTIDE SEQUENCE [LARGE SCALE GENOMIC DNA]</scope>
    <source>
        <strain evidence="8 9">CGMCC 1.15906</strain>
    </source>
</reference>
<dbReference type="InterPro" id="IPR051612">
    <property type="entry name" value="Teichoic_Acid_Biosynth"/>
</dbReference>
<dbReference type="InterPro" id="IPR001173">
    <property type="entry name" value="Glyco_trans_2-like"/>
</dbReference>
<comment type="caution">
    <text evidence="8">The sequence shown here is derived from an EMBL/GenBank/DDBJ whole genome shotgun (WGS) entry which is preliminary data.</text>
</comment>
<comment type="similarity">
    <text evidence="2">Belongs to the CDP-glycerol glycerophosphotransferase family.</text>
</comment>
<proteinExistence type="inferred from homology"/>
<keyword evidence="3" id="KW-1003">Cell membrane</keyword>
<dbReference type="PANTHER" id="PTHR37316:SF3">
    <property type="entry name" value="TEICHOIC ACID GLYCEROL-PHOSPHATE TRANSFERASE"/>
    <property type="match status" value="1"/>
</dbReference>
<name>A0ABV6QSN7_9ACTN</name>
<dbReference type="Pfam" id="PF00535">
    <property type="entry name" value="Glycos_transf_2"/>
    <property type="match status" value="1"/>
</dbReference>
<feature type="domain" description="Glycosyltransferase 2-like" evidence="7">
    <location>
        <begin position="18"/>
        <end position="149"/>
    </location>
</feature>
<dbReference type="Pfam" id="PF04464">
    <property type="entry name" value="Glyphos_transf"/>
    <property type="match status" value="1"/>
</dbReference>
<dbReference type="RefSeq" id="WP_380052670.1">
    <property type="nucleotide sequence ID" value="NZ_JBHLTC010000035.1"/>
</dbReference>
<dbReference type="PANTHER" id="PTHR37316">
    <property type="entry name" value="TEICHOIC ACID GLYCEROL-PHOSPHATE PRIMASE"/>
    <property type="match status" value="1"/>
</dbReference>
<dbReference type="Gene3D" id="3.90.550.10">
    <property type="entry name" value="Spore Coat Polysaccharide Biosynthesis Protein SpsA, Chain A"/>
    <property type="match status" value="1"/>
</dbReference>
<evidence type="ECO:0000256" key="5">
    <source>
        <dbReference type="ARBA" id="ARBA00022944"/>
    </source>
</evidence>
<dbReference type="InterPro" id="IPR029044">
    <property type="entry name" value="Nucleotide-diphossugar_trans"/>
</dbReference>
<evidence type="ECO:0000313" key="9">
    <source>
        <dbReference type="Proteomes" id="UP001589890"/>
    </source>
</evidence>
<keyword evidence="6" id="KW-0472">Membrane</keyword>
<evidence type="ECO:0000256" key="4">
    <source>
        <dbReference type="ARBA" id="ARBA00022679"/>
    </source>
</evidence>
<organism evidence="8 9">
    <name type="scientific">Kribbella deserti</name>
    <dbReference type="NCBI Taxonomy" id="1926257"/>
    <lineage>
        <taxon>Bacteria</taxon>
        <taxon>Bacillati</taxon>
        <taxon>Actinomycetota</taxon>
        <taxon>Actinomycetes</taxon>
        <taxon>Propionibacteriales</taxon>
        <taxon>Kribbellaceae</taxon>
        <taxon>Kribbella</taxon>
    </lineage>
</organism>
<evidence type="ECO:0000256" key="3">
    <source>
        <dbReference type="ARBA" id="ARBA00022475"/>
    </source>
</evidence>
<dbReference type="CDD" id="cd00761">
    <property type="entry name" value="Glyco_tranf_GTA_type"/>
    <property type="match status" value="1"/>
</dbReference>
<dbReference type="InterPro" id="IPR007554">
    <property type="entry name" value="Glycerophosphate_synth"/>
</dbReference>
<gene>
    <name evidence="8" type="ORF">ACFFGN_26535</name>
</gene>
<evidence type="ECO:0000256" key="1">
    <source>
        <dbReference type="ARBA" id="ARBA00004202"/>
    </source>
</evidence>
<keyword evidence="9" id="KW-1185">Reference proteome</keyword>
<protein>
    <submittedName>
        <fullName evidence="8">CDP-glycerol glycerophosphotransferase family protein</fullName>
    </submittedName>
</protein>
<dbReference type="Proteomes" id="UP001589890">
    <property type="component" value="Unassembled WGS sequence"/>
</dbReference>
<dbReference type="InterPro" id="IPR043149">
    <property type="entry name" value="TagF_N"/>
</dbReference>
<evidence type="ECO:0000256" key="6">
    <source>
        <dbReference type="ARBA" id="ARBA00023136"/>
    </source>
</evidence>
<keyword evidence="4" id="KW-0808">Transferase</keyword>